<name>A0A0D3GHQ0_9ORYZ</name>
<dbReference type="PaxDb" id="65489-OBART06G18080.1"/>
<dbReference type="HOGENOM" id="CLU_638388_0_0_1"/>
<dbReference type="Gramene" id="OBART06G18080.1">
    <property type="protein sequence ID" value="OBART06G18080.1"/>
    <property type="gene ID" value="OBART06G18080"/>
</dbReference>
<organism evidence="2">
    <name type="scientific">Oryza barthii</name>
    <dbReference type="NCBI Taxonomy" id="65489"/>
    <lineage>
        <taxon>Eukaryota</taxon>
        <taxon>Viridiplantae</taxon>
        <taxon>Streptophyta</taxon>
        <taxon>Embryophyta</taxon>
        <taxon>Tracheophyta</taxon>
        <taxon>Spermatophyta</taxon>
        <taxon>Magnoliopsida</taxon>
        <taxon>Liliopsida</taxon>
        <taxon>Poales</taxon>
        <taxon>Poaceae</taxon>
        <taxon>BOP clade</taxon>
        <taxon>Oryzoideae</taxon>
        <taxon>Oryzeae</taxon>
        <taxon>Oryzinae</taxon>
        <taxon>Oryza</taxon>
    </lineage>
</organism>
<dbReference type="PANTHER" id="PTHR31170">
    <property type="entry name" value="BNAC04G53230D PROTEIN"/>
    <property type="match status" value="1"/>
</dbReference>
<evidence type="ECO:0000256" key="1">
    <source>
        <dbReference type="SAM" id="MobiDB-lite"/>
    </source>
</evidence>
<dbReference type="eggNOG" id="ENOG502SHQ2">
    <property type="taxonomic scope" value="Eukaryota"/>
</dbReference>
<keyword evidence="3" id="KW-1185">Reference proteome</keyword>
<feature type="region of interest" description="Disordered" evidence="1">
    <location>
        <begin position="388"/>
        <end position="430"/>
    </location>
</feature>
<protein>
    <submittedName>
        <fullName evidence="2">Uncharacterized protein</fullName>
    </submittedName>
</protein>
<accession>A0A0D3GHQ0</accession>
<proteinExistence type="predicted"/>
<evidence type="ECO:0000313" key="2">
    <source>
        <dbReference type="EnsemblPlants" id="OBART06G18080.1"/>
    </source>
</evidence>
<dbReference type="Pfam" id="PF03140">
    <property type="entry name" value="DUF247"/>
    <property type="match status" value="1"/>
</dbReference>
<sequence>MDRARRLRIDVGRPLLFSSAASPLLLLHWCRSEGRWGSCVKPGLRLASAPPRSNLPVGGLPLSPLSPLSHLDGTERECGLNVTEVHCEWPKKTNDDDVLVTGTLRLFRSLRPQKLYSSPTISCIQMDVHHLLHLFYISIGFPPAGCSGAKGTGTRRHPPPRDATATIRALAVDPIPPLERRDKLPRLTVASWRSPSCQPLEDYSEPLFRNLIAFEQTRPFTPGHVTAYTILIDSLVTSPEDMRLLLIISGVLVNQMNGERDATTGFFGRLCAKAHLAADRNYLAASSTRWPRWRAALVRNYFSNLWVATSLVAALKTSAMDAPGAYPYSRRPLFRSEPSPSREPRPPCARDAALRAPLLGTGRGAALGRLWLGRSLWTRLSPPVFPLLPSPAAGGRERQQREREREYRLRPATVRSGGGRYGDDTMRGDR</sequence>
<feature type="compositionally biased region" description="Basic and acidic residues" evidence="1">
    <location>
        <begin position="395"/>
        <end position="409"/>
    </location>
</feature>
<dbReference type="PANTHER" id="PTHR31170:SF25">
    <property type="entry name" value="BNAA09G04570D PROTEIN"/>
    <property type="match status" value="1"/>
</dbReference>
<dbReference type="EnsemblPlants" id="OBART06G18080.1">
    <property type="protein sequence ID" value="OBART06G18080.1"/>
    <property type="gene ID" value="OBART06G18080"/>
</dbReference>
<reference evidence="2" key="1">
    <citation type="journal article" date="2009" name="Rice">
        <title>De Novo Next Generation Sequencing of Plant Genomes.</title>
        <authorList>
            <person name="Rounsley S."/>
            <person name="Marri P.R."/>
            <person name="Yu Y."/>
            <person name="He R."/>
            <person name="Sisneros N."/>
            <person name="Goicoechea J.L."/>
            <person name="Lee S.J."/>
            <person name="Angelova A."/>
            <person name="Kudrna D."/>
            <person name="Luo M."/>
            <person name="Affourtit J."/>
            <person name="Desany B."/>
            <person name="Knight J."/>
            <person name="Niazi F."/>
            <person name="Egholm M."/>
            <person name="Wing R.A."/>
        </authorList>
    </citation>
    <scope>NUCLEOTIDE SEQUENCE [LARGE SCALE GENOMIC DNA]</scope>
    <source>
        <strain evidence="2">cv. IRGC 105608</strain>
    </source>
</reference>
<dbReference type="AlphaFoldDB" id="A0A0D3GHQ0"/>
<evidence type="ECO:0000313" key="3">
    <source>
        <dbReference type="Proteomes" id="UP000026960"/>
    </source>
</evidence>
<reference evidence="2" key="2">
    <citation type="submission" date="2015-03" db="UniProtKB">
        <authorList>
            <consortium name="EnsemblPlants"/>
        </authorList>
    </citation>
    <scope>IDENTIFICATION</scope>
</reference>
<feature type="compositionally biased region" description="Basic and acidic residues" evidence="1">
    <location>
        <begin position="421"/>
        <end position="430"/>
    </location>
</feature>
<dbReference type="Proteomes" id="UP000026960">
    <property type="component" value="Chromosome 6"/>
</dbReference>
<dbReference type="InterPro" id="IPR004158">
    <property type="entry name" value="DUF247_pln"/>
</dbReference>